<reference evidence="1" key="1">
    <citation type="submission" date="2020-08" db="EMBL/GenBank/DDBJ databases">
        <title>Multicomponent nature underlies the extraordinary mechanical properties of spider dragline silk.</title>
        <authorList>
            <person name="Kono N."/>
            <person name="Nakamura H."/>
            <person name="Mori M."/>
            <person name="Yoshida Y."/>
            <person name="Ohtoshi R."/>
            <person name="Malay A.D."/>
            <person name="Moran D.A.P."/>
            <person name="Tomita M."/>
            <person name="Numata K."/>
            <person name="Arakawa K."/>
        </authorList>
    </citation>
    <scope>NUCLEOTIDE SEQUENCE</scope>
</reference>
<evidence type="ECO:0000313" key="2">
    <source>
        <dbReference type="Proteomes" id="UP000887159"/>
    </source>
</evidence>
<comment type="caution">
    <text evidence="1">The sequence shown here is derived from an EMBL/GenBank/DDBJ whole genome shotgun (WGS) entry which is preliminary data.</text>
</comment>
<name>A0A8X6S1Z6_TRICX</name>
<dbReference type="AlphaFoldDB" id="A0A8X6S1Z6"/>
<protein>
    <submittedName>
        <fullName evidence="1">Uncharacterized protein</fullName>
    </submittedName>
</protein>
<accession>A0A8X6S1Z6</accession>
<dbReference type="Proteomes" id="UP000887159">
    <property type="component" value="Unassembled WGS sequence"/>
</dbReference>
<gene>
    <name evidence="1" type="ORF">TNCV_2492691</name>
</gene>
<proteinExistence type="predicted"/>
<dbReference type="EMBL" id="BMAU01021206">
    <property type="protein sequence ID" value="GFX99087.1"/>
    <property type="molecule type" value="Genomic_DNA"/>
</dbReference>
<evidence type="ECO:0000313" key="1">
    <source>
        <dbReference type="EMBL" id="GFX99087.1"/>
    </source>
</evidence>
<organism evidence="1 2">
    <name type="scientific">Trichonephila clavipes</name>
    <name type="common">Golden silk orbweaver</name>
    <name type="synonym">Nephila clavipes</name>
    <dbReference type="NCBI Taxonomy" id="2585209"/>
    <lineage>
        <taxon>Eukaryota</taxon>
        <taxon>Metazoa</taxon>
        <taxon>Ecdysozoa</taxon>
        <taxon>Arthropoda</taxon>
        <taxon>Chelicerata</taxon>
        <taxon>Arachnida</taxon>
        <taxon>Araneae</taxon>
        <taxon>Araneomorphae</taxon>
        <taxon>Entelegynae</taxon>
        <taxon>Araneoidea</taxon>
        <taxon>Nephilidae</taxon>
        <taxon>Trichonephila</taxon>
    </lineage>
</organism>
<keyword evidence="2" id="KW-1185">Reference proteome</keyword>
<sequence length="139" mass="15348">MHPKSTSELQQVIVTETVQSCGRLGHSTADSDRQKTIRRVQANPVCWRCQLERRIAFLSLIGTQTVPGSPQFGICRTSWSHYRFSSSLKGHHNGSLKIQSLFGLSRSPYIYISNNLSPNHPSVVSCSSAAPVGLSPFHL</sequence>